<reference evidence="3 4" key="1">
    <citation type="submission" date="2018-06" db="EMBL/GenBank/DDBJ databases">
        <title>Genomic Encyclopedia of Type Strains, Phase IV (KMG-IV): sequencing the most valuable type-strain genomes for metagenomic binning, comparative biology and taxonomic classification.</title>
        <authorList>
            <person name="Goeker M."/>
        </authorList>
    </citation>
    <scope>NUCLEOTIDE SEQUENCE [LARGE SCALE GENOMIC DNA]</scope>
    <source>
        <strain evidence="3 4">DSM 25532</strain>
    </source>
</reference>
<dbReference type="Pfam" id="PF01408">
    <property type="entry name" value="GFO_IDH_MocA"/>
    <property type="match status" value="1"/>
</dbReference>
<dbReference type="InterPro" id="IPR000683">
    <property type="entry name" value="Gfo/Idh/MocA-like_OxRdtase_N"/>
</dbReference>
<evidence type="ECO:0000259" key="2">
    <source>
        <dbReference type="Pfam" id="PF19051"/>
    </source>
</evidence>
<evidence type="ECO:0000313" key="4">
    <source>
        <dbReference type="Proteomes" id="UP000253426"/>
    </source>
</evidence>
<organism evidence="3 4">
    <name type="scientific">Roseimicrobium gellanilyticum</name>
    <dbReference type="NCBI Taxonomy" id="748857"/>
    <lineage>
        <taxon>Bacteria</taxon>
        <taxon>Pseudomonadati</taxon>
        <taxon>Verrucomicrobiota</taxon>
        <taxon>Verrucomicrobiia</taxon>
        <taxon>Verrucomicrobiales</taxon>
        <taxon>Verrucomicrobiaceae</taxon>
        <taxon>Roseimicrobium</taxon>
    </lineage>
</organism>
<evidence type="ECO:0000259" key="1">
    <source>
        <dbReference type="Pfam" id="PF01408"/>
    </source>
</evidence>
<dbReference type="Gene3D" id="3.40.50.720">
    <property type="entry name" value="NAD(P)-binding Rossmann-like Domain"/>
    <property type="match status" value="1"/>
</dbReference>
<dbReference type="Proteomes" id="UP000253426">
    <property type="component" value="Unassembled WGS sequence"/>
</dbReference>
<dbReference type="InterPro" id="IPR043906">
    <property type="entry name" value="Gfo/Idh/MocA_OxRdtase_bact_C"/>
</dbReference>
<accession>A0A366HME1</accession>
<dbReference type="EMBL" id="QNRR01000004">
    <property type="protein sequence ID" value="RBP44243.1"/>
    <property type="molecule type" value="Genomic_DNA"/>
</dbReference>
<feature type="domain" description="Gfo/Idh/MocA-like oxidoreductase bacterial type C-terminal" evidence="2">
    <location>
        <begin position="203"/>
        <end position="432"/>
    </location>
</feature>
<dbReference type="PANTHER" id="PTHR43818">
    <property type="entry name" value="BCDNA.GH03377"/>
    <property type="match status" value="1"/>
</dbReference>
<dbReference type="SUPFAM" id="SSF55347">
    <property type="entry name" value="Glyceraldehyde-3-phosphate dehydrogenase-like, C-terminal domain"/>
    <property type="match status" value="1"/>
</dbReference>
<dbReference type="PANTHER" id="PTHR43818:SF5">
    <property type="entry name" value="OXIDOREDUCTASE FAMILY PROTEIN"/>
    <property type="match status" value="1"/>
</dbReference>
<dbReference type="InterPro" id="IPR006311">
    <property type="entry name" value="TAT_signal"/>
</dbReference>
<protein>
    <submittedName>
        <fullName evidence="3">Putative dehydrogenase</fullName>
    </submittedName>
</protein>
<proteinExistence type="predicted"/>
<dbReference type="RefSeq" id="WP_113958667.1">
    <property type="nucleotide sequence ID" value="NZ_QNRR01000004.1"/>
</dbReference>
<dbReference type="Gene3D" id="3.30.360.10">
    <property type="entry name" value="Dihydrodipicolinate Reductase, domain 2"/>
    <property type="match status" value="1"/>
</dbReference>
<keyword evidence="4" id="KW-1185">Reference proteome</keyword>
<gene>
    <name evidence="3" type="ORF">DES53_10462</name>
</gene>
<name>A0A366HME1_9BACT</name>
<dbReference type="Pfam" id="PF19051">
    <property type="entry name" value="GFO_IDH_MocA_C2"/>
    <property type="match status" value="1"/>
</dbReference>
<dbReference type="GO" id="GO:0000166">
    <property type="term" value="F:nucleotide binding"/>
    <property type="evidence" value="ECO:0007669"/>
    <property type="project" value="InterPro"/>
</dbReference>
<sequence length="437" mass="48010">MNLHPSRRSFLSQILAAGVAPCVVPAHVLRAQTAPSNKITLGVLGTGAQGTVDMRAFLNHDDVRVTALCDVNTRNLERAKNHVKERYGSADVKVYKGFRELHRDSSIDAILMALPVHWHSIPATDAVLQGKHIYHEKPMGMSLAESMHVRAAVRKKGVVFQFGTQQRSDLKFRWACELVRNGRLGKMKEIRVGVPGGKKVAAFEEQPLPDFVDWERWVGPAPFTAYSEKKLQRDNHENITNFSLGMISCWGIHHLDIASWGNDTDASGPIHVEGSGEYPDGGGCDAVLSWKLRYEFAKAAPITFVNEGRESISHGTTFEGENGWVHVKRGVIAASSPELLRDPANKAGAMSIKLPESLEHTRNFVDAVKSGGSMKPICDIETAVRSDTLCQLAAVALKAKRALKWDPAAENFGEDSEANALLAARPFRGEWKLPELG</sequence>
<feature type="domain" description="Gfo/Idh/MocA-like oxidoreductase N-terminal" evidence="1">
    <location>
        <begin position="40"/>
        <end position="163"/>
    </location>
</feature>
<evidence type="ECO:0000313" key="3">
    <source>
        <dbReference type="EMBL" id="RBP44243.1"/>
    </source>
</evidence>
<dbReference type="AlphaFoldDB" id="A0A366HME1"/>
<dbReference type="InterPro" id="IPR036291">
    <property type="entry name" value="NAD(P)-bd_dom_sf"/>
</dbReference>
<dbReference type="SUPFAM" id="SSF51735">
    <property type="entry name" value="NAD(P)-binding Rossmann-fold domains"/>
    <property type="match status" value="1"/>
</dbReference>
<dbReference type="InterPro" id="IPR050463">
    <property type="entry name" value="Gfo/Idh/MocA_oxidrdct_glycsds"/>
</dbReference>
<dbReference type="PROSITE" id="PS51318">
    <property type="entry name" value="TAT"/>
    <property type="match status" value="1"/>
</dbReference>
<dbReference type="OrthoDB" id="9793050at2"/>
<comment type="caution">
    <text evidence="3">The sequence shown here is derived from an EMBL/GenBank/DDBJ whole genome shotgun (WGS) entry which is preliminary data.</text>
</comment>